<keyword evidence="1" id="KW-0812">Transmembrane</keyword>
<comment type="caution">
    <text evidence="2">The sequence shown here is derived from an EMBL/GenBank/DDBJ whole genome shotgun (WGS) entry which is preliminary data.</text>
</comment>
<feature type="transmembrane region" description="Helical" evidence="1">
    <location>
        <begin position="190"/>
        <end position="213"/>
    </location>
</feature>
<dbReference type="AlphaFoldDB" id="A0AAN8WFB1"/>
<name>A0AAN8WFB1_9MAGN</name>
<keyword evidence="1" id="KW-1133">Transmembrane helix</keyword>
<dbReference type="PANTHER" id="PTHR36779:SF1">
    <property type="entry name" value="OS04G0600400 PROTEIN"/>
    <property type="match status" value="1"/>
</dbReference>
<organism evidence="2 3">
    <name type="scientific">Dillenia turbinata</name>
    <dbReference type="NCBI Taxonomy" id="194707"/>
    <lineage>
        <taxon>Eukaryota</taxon>
        <taxon>Viridiplantae</taxon>
        <taxon>Streptophyta</taxon>
        <taxon>Embryophyta</taxon>
        <taxon>Tracheophyta</taxon>
        <taxon>Spermatophyta</taxon>
        <taxon>Magnoliopsida</taxon>
        <taxon>eudicotyledons</taxon>
        <taxon>Gunneridae</taxon>
        <taxon>Pentapetalae</taxon>
        <taxon>Dilleniales</taxon>
        <taxon>Dilleniaceae</taxon>
        <taxon>Dillenia</taxon>
    </lineage>
</organism>
<keyword evidence="3" id="KW-1185">Reference proteome</keyword>
<dbReference type="Proteomes" id="UP001370490">
    <property type="component" value="Unassembled WGS sequence"/>
</dbReference>
<sequence length="273" mass="31181">MNCFVIEIEVTLEARSHLSSFGVMGQVKVIPMGIQWSLCKIPSSLKSQVIVWRLIENMAPPTVAFPSWKAVEEGVDLRSSKVCELGLLNYNAKHVLNPFEKKKFRCRYDYYWASVFEVEYIDHSSGEAVLALAEAPKEALPLTCRPISIYKDNFFNCEANDPSAIEMFKRYSVLSTRVLPSWFFSRRGRYWRWETAAGVVSGFFTSLISISLVRILQLLKPRLCQIFAMRTLPLAALKTHFKQGCFLVVYFSFVGWLAVQMLGVTLPSCDEEM</sequence>
<dbReference type="EMBL" id="JBAMMX010000001">
    <property type="protein sequence ID" value="KAK6947317.1"/>
    <property type="molecule type" value="Genomic_DNA"/>
</dbReference>
<reference evidence="2 3" key="1">
    <citation type="submission" date="2023-12" db="EMBL/GenBank/DDBJ databases">
        <title>A high-quality genome assembly for Dillenia turbinata (Dilleniales).</title>
        <authorList>
            <person name="Chanderbali A."/>
        </authorList>
    </citation>
    <scope>NUCLEOTIDE SEQUENCE [LARGE SCALE GENOMIC DNA]</scope>
    <source>
        <strain evidence="2">LSX21</strain>
        <tissue evidence="2">Leaf</tissue>
    </source>
</reference>
<dbReference type="PANTHER" id="PTHR36779">
    <property type="entry name" value="OSJNBA0083N12.13 PROTEIN"/>
    <property type="match status" value="1"/>
</dbReference>
<keyword evidence="1" id="KW-0472">Membrane</keyword>
<feature type="transmembrane region" description="Helical" evidence="1">
    <location>
        <begin position="245"/>
        <end position="266"/>
    </location>
</feature>
<proteinExistence type="predicted"/>
<protein>
    <submittedName>
        <fullName evidence="2">Uncharacterized protein</fullName>
    </submittedName>
</protein>
<evidence type="ECO:0000313" key="3">
    <source>
        <dbReference type="Proteomes" id="UP001370490"/>
    </source>
</evidence>
<evidence type="ECO:0000256" key="1">
    <source>
        <dbReference type="SAM" id="Phobius"/>
    </source>
</evidence>
<accession>A0AAN8WFB1</accession>
<gene>
    <name evidence="2" type="ORF">RJ641_000790</name>
</gene>
<evidence type="ECO:0000313" key="2">
    <source>
        <dbReference type="EMBL" id="KAK6947317.1"/>
    </source>
</evidence>
<feature type="non-terminal residue" evidence="2">
    <location>
        <position position="273"/>
    </location>
</feature>